<evidence type="ECO:0000259" key="1">
    <source>
        <dbReference type="Pfam" id="PF24467"/>
    </source>
</evidence>
<sequence>MASRVNTSFTLIPNQKYRRSNHRSSHFPNILDPDSQPLSTLGNFKALPLEIFQIILRCLSGRIVYRSFVFIGNARKLELRIRLFCRNVLLDHWTHRSDSAFWLTCILKPWPMVNQARLLYIIFGPVAPQDGEHSFLRDPSFCFNYHSGQVVWQKMIEEPADEPSLKGLADAIKLLYDTGTKGWTADDVISLVDELSAQTHAAAASHAHEFLMSQPRPETKECCISISSLLSPLTPQPTNHKAWEPVTKELLDFDQAAVKRLNFSPGTQSYPFVSKWSLNVMEVGGDLICIQVPKD</sequence>
<dbReference type="Proteomes" id="UP001159641">
    <property type="component" value="Unassembled WGS sequence"/>
</dbReference>
<feature type="domain" description="FBXO47 ARM repeats region" evidence="1">
    <location>
        <begin position="71"/>
        <end position="196"/>
    </location>
</feature>
<protein>
    <recommendedName>
        <fullName evidence="1">FBXO47 ARM repeats region domain-containing protein</fullName>
    </recommendedName>
</protein>
<evidence type="ECO:0000313" key="2">
    <source>
        <dbReference type="EMBL" id="KAJ8781511.1"/>
    </source>
</evidence>
<dbReference type="PANTHER" id="PTHR34098:SF1">
    <property type="entry name" value="F-BOX ONLY PROTEIN 47"/>
    <property type="match status" value="1"/>
</dbReference>
<accession>A0AB34GMD4</accession>
<proteinExistence type="predicted"/>
<name>A0AB34GMD4_ESCRO</name>
<gene>
    <name evidence="2" type="ORF">J1605_011010</name>
</gene>
<organism evidence="2 3">
    <name type="scientific">Eschrichtius robustus</name>
    <name type="common">California gray whale</name>
    <name type="synonym">Eschrichtius gibbosus</name>
    <dbReference type="NCBI Taxonomy" id="9764"/>
    <lineage>
        <taxon>Eukaryota</taxon>
        <taxon>Metazoa</taxon>
        <taxon>Chordata</taxon>
        <taxon>Craniata</taxon>
        <taxon>Vertebrata</taxon>
        <taxon>Euteleostomi</taxon>
        <taxon>Mammalia</taxon>
        <taxon>Eutheria</taxon>
        <taxon>Laurasiatheria</taxon>
        <taxon>Artiodactyla</taxon>
        <taxon>Whippomorpha</taxon>
        <taxon>Cetacea</taxon>
        <taxon>Mysticeti</taxon>
        <taxon>Eschrichtiidae</taxon>
        <taxon>Eschrichtius</taxon>
    </lineage>
</organism>
<dbReference type="PANTHER" id="PTHR34098">
    <property type="entry name" value="F-BOX ONLY PROTEIN 47"/>
    <property type="match status" value="1"/>
</dbReference>
<evidence type="ECO:0000313" key="3">
    <source>
        <dbReference type="Proteomes" id="UP001159641"/>
    </source>
</evidence>
<reference evidence="2 3" key="1">
    <citation type="submission" date="2022-11" db="EMBL/GenBank/DDBJ databases">
        <title>Whole genome sequence of Eschrichtius robustus ER-17-0199.</title>
        <authorList>
            <person name="Bruniche-Olsen A."/>
            <person name="Black A.N."/>
            <person name="Fields C.J."/>
            <person name="Walden K."/>
            <person name="Dewoody J.A."/>
        </authorList>
    </citation>
    <scope>NUCLEOTIDE SEQUENCE [LARGE SCALE GENOMIC DNA]</scope>
    <source>
        <strain evidence="2">ER-17-0199</strain>
        <tissue evidence="2">Blubber</tissue>
    </source>
</reference>
<dbReference type="InterPro" id="IPR038946">
    <property type="entry name" value="FBXO47"/>
</dbReference>
<keyword evidence="3" id="KW-1185">Reference proteome</keyword>
<comment type="caution">
    <text evidence="2">The sequence shown here is derived from an EMBL/GenBank/DDBJ whole genome shotgun (WGS) entry which is preliminary data.</text>
</comment>
<dbReference type="InterPro" id="IPR056622">
    <property type="entry name" value="ARM_FBXO47"/>
</dbReference>
<dbReference type="Pfam" id="PF24467">
    <property type="entry name" value="ARM_FBXO47"/>
    <property type="match status" value="1"/>
</dbReference>
<dbReference type="EMBL" id="JAIQCJ010002144">
    <property type="protein sequence ID" value="KAJ8781511.1"/>
    <property type="molecule type" value="Genomic_DNA"/>
</dbReference>
<dbReference type="AlphaFoldDB" id="A0AB34GMD4"/>